<dbReference type="InterPro" id="IPR001206">
    <property type="entry name" value="Diacylglycerol_kinase_cat_dom"/>
</dbReference>
<evidence type="ECO:0000256" key="3">
    <source>
        <dbReference type="ARBA" id="ARBA00022679"/>
    </source>
</evidence>
<dbReference type="GO" id="GO:0016301">
    <property type="term" value="F:kinase activity"/>
    <property type="evidence" value="ECO:0007669"/>
    <property type="project" value="UniProtKB-KW"/>
</dbReference>
<keyword evidence="3" id="KW-0808">Transferase</keyword>
<keyword evidence="11" id="KW-1208">Phospholipid metabolism</keyword>
<accession>A0A9D9NB94</accession>
<dbReference type="NCBIfam" id="TIGR00147">
    <property type="entry name" value="YegS/Rv2252/BmrU family lipid kinase"/>
    <property type="match status" value="1"/>
</dbReference>
<dbReference type="Gene3D" id="3.40.50.10330">
    <property type="entry name" value="Probable inorganic polyphosphate/atp-NAD kinase, domain 1"/>
    <property type="match status" value="1"/>
</dbReference>
<dbReference type="EMBL" id="JADIMH010000032">
    <property type="protein sequence ID" value="MBO8467268.1"/>
    <property type="molecule type" value="Genomic_DNA"/>
</dbReference>
<dbReference type="GO" id="GO:0005524">
    <property type="term" value="F:ATP binding"/>
    <property type="evidence" value="ECO:0007669"/>
    <property type="project" value="UniProtKB-KW"/>
</dbReference>
<feature type="domain" description="DAGKc" evidence="12">
    <location>
        <begin position="2"/>
        <end position="147"/>
    </location>
</feature>
<comment type="cofactor">
    <cofactor evidence="1">
        <name>Mg(2+)</name>
        <dbReference type="ChEBI" id="CHEBI:18420"/>
    </cofactor>
</comment>
<evidence type="ECO:0000256" key="5">
    <source>
        <dbReference type="ARBA" id="ARBA00022741"/>
    </source>
</evidence>
<dbReference type="SMART" id="SM00046">
    <property type="entry name" value="DAGKc"/>
    <property type="match status" value="1"/>
</dbReference>
<dbReference type="PROSITE" id="PS50146">
    <property type="entry name" value="DAGK"/>
    <property type="match status" value="1"/>
</dbReference>
<evidence type="ECO:0000256" key="2">
    <source>
        <dbReference type="ARBA" id="ARBA00022516"/>
    </source>
</evidence>
<keyword evidence="4" id="KW-0479">Metal-binding</keyword>
<dbReference type="PANTHER" id="PTHR12358">
    <property type="entry name" value="SPHINGOSINE KINASE"/>
    <property type="match status" value="1"/>
</dbReference>
<keyword evidence="9" id="KW-0443">Lipid metabolism</keyword>
<evidence type="ECO:0000256" key="1">
    <source>
        <dbReference type="ARBA" id="ARBA00001946"/>
    </source>
</evidence>
<dbReference type="Pfam" id="PF00781">
    <property type="entry name" value="DAGK_cat"/>
    <property type="match status" value="1"/>
</dbReference>
<dbReference type="Pfam" id="PF19279">
    <property type="entry name" value="YegS_C"/>
    <property type="match status" value="1"/>
</dbReference>
<comment type="caution">
    <text evidence="13">The sequence shown here is derived from an EMBL/GenBank/DDBJ whole genome shotgun (WGS) entry which is preliminary data.</text>
</comment>
<evidence type="ECO:0000313" key="14">
    <source>
        <dbReference type="Proteomes" id="UP000823660"/>
    </source>
</evidence>
<reference evidence="13" key="1">
    <citation type="submission" date="2020-10" db="EMBL/GenBank/DDBJ databases">
        <authorList>
            <person name="Gilroy R."/>
        </authorList>
    </citation>
    <scope>NUCLEOTIDE SEQUENCE</scope>
    <source>
        <strain evidence="13">B1-15692</strain>
    </source>
</reference>
<evidence type="ECO:0000256" key="9">
    <source>
        <dbReference type="ARBA" id="ARBA00023098"/>
    </source>
</evidence>
<evidence type="ECO:0000256" key="7">
    <source>
        <dbReference type="ARBA" id="ARBA00022840"/>
    </source>
</evidence>
<dbReference type="SUPFAM" id="SSF111331">
    <property type="entry name" value="NAD kinase/diacylglycerol kinase-like"/>
    <property type="match status" value="1"/>
</dbReference>
<keyword evidence="10" id="KW-0594">Phospholipid biosynthesis</keyword>
<dbReference type="InterPro" id="IPR045540">
    <property type="entry name" value="YegS/DAGK_C"/>
</dbReference>
<dbReference type="GO" id="GO:0008654">
    <property type="term" value="P:phospholipid biosynthetic process"/>
    <property type="evidence" value="ECO:0007669"/>
    <property type="project" value="UniProtKB-KW"/>
</dbReference>
<keyword evidence="5" id="KW-0547">Nucleotide-binding</keyword>
<protein>
    <submittedName>
        <fullName evidence="13">Diacylglycerol kinase family lipid kinase</fullName>
    </submittedName>
</protein>
<organism evidence="13 14">
    <name type="scientific">Candidatus Cryptobacteroides faecipullorum</name>
    <dbReference type="NCBI Taxonomy" id="2840764"/>
    <lineage>
        <taxon>Bacteria</taxon>
        <taxon>Pseudomonadati</taxon>
        <taxon>Bacteroidota</taxon>
        <taxon>Bacteroidia</taxon>
        <taxon>Bacteroidales</taxon>
        <taxon>Candidatus Cryptobacteroides</taxon>
    </lineage>
</organism>
<keyword evidence="6 13" id="KW-0418">Kinase</keyword>
<evidence type="ECO:0000256" key="10">
    <source>
        <dbReference type="ARBA" id="ARBA00023209"/>
    </source>
</evidence>
<dbReference type="AlphaFoldDB" id="A0A9D9NB94"/>
<evidence type="ECO:0000256" key="4">
    <source>
        <dbReference type="ARBA" id="ARBA00022723"/>
    </source>
</evidence>
<keyword evidence="8" id="KW-0460">Magnesium</keyword>
<evidence type="ECO:0000313" key="13">
    <source>
        <dbReference type="EMBL" id="MBO8467268.1"/>
    </source>
</evidence>
<proteinExistence type="predicted"/>
<evidence type="ECO:0000256" key="6">
    <source>
        <dbReference type="ARBA" id="ARBA00022777"/>
    </source>
</evidence>
<name>A0A9D9NB94_9BACT</name>
<reference evidence="13" key="2">
    <citation type="journal article" date="2021" name="PeerJ">
        <title>Extensive microbial diversity within the chicken gut microbiome revealed by metagenomics and culture.</title>
        <authorList>
            <person name="Gilroy R."/>
            <person name="Ravi A."/>
            <person name="Getino M."/>
            <person name="Pursley I."/>
            <person name="Horton D.L."/>
            <person name="Alikhan N.F."/>
            <person name="Baker D."/>
            <person name="Gharbi K."/>
            <person name="Hall N."/>
            <person name="Watson M."/>
            <person name="Adriaenssens E.M."/>
            <person name="Foster-Nyarko E."/>
            <person name="Jarju S."/>
            <person name="Secka A."/>
            <person name="Antonio M."/>
            <person name="Oren A."/>
            <person name="Chaudhuri R.R."/>
            <person name="La Ragione R."/>
            <person name="Hildebrand F."/>
            <person name="Pallen M.J."/>
        </authorList>
    </citation>
    <scope>NUCLEOTIDE SEQUENCE</scope>
    <source>
        <strain evidence="13">B1-15692</strain>
    </source>
</reference>
<dbReference type="GO" id="GO:0005886">
    <property type="term" value="C:plasma membrane"/>
    <property type="evidence" value="ECO:0007669"/>
    <property type="project" value="TreeGrafter"/>
</dbReference>
<dbReference type="InterPro" id="IPR050187">
    <property type="entry name" value="Lipid_Phosphate_FormReg"/>
</dbReference>
<gene>
    <name evidence="13" type="ORF">IAB99_05845</name>
</gene>
<sequence>MKDVGKWFAVVNPHAGSGRTAQEWKKAEALLSSRGIAYTSSMTDCRRHATEIAYTAACEGYRRFLAVGGDGTVHEVLGGLASAIGDAIRNGEDIRLSDFYLAVVPIGSGNDWIRTHGIRHDIGHVVDLIEAGSFVPQDIAKVTVLEPAPGTPGSEGGLPGPFAYMINIAGTGLDAHVCERVNIQKSQGRRSRLIYVNSLVYNLLHNKPSPVTVQCDGNVVFAGDCLSIAFGIGRYSGGGLRQTPDAIPDDGLLDYTVIPRITFSDALRYGPGLFDGTFTKSPLLTVGRCRSVEVRPLSEEKVPVEVDGEILGRLPVRIDVLPQKINVLHSFTQDRHQG</sequence>
<keyword evidence="7" id="KW-0067">ATP-binding</keyword>
<dbReference type="PANTHER" id="PTHR12358:SF106">
    <property type="entry name" value="LIPID KINASE YEGS"/>
    <property type="match status" value="1"/>
</dbReference>
<dbReference type="Gene3D" id="2.60.200.40">
    <property type="match status" value="1"/>
</dbReference>
<evidence type="ECO:0000256" key="8">
    <source>
        <dbReference type="ARBA" id="ARBA00022842"/>
    </source>
</evidence>
<dbReference type="InterPro" id="IPR017438">
    <property type="entry name" value="ATP-NAD_kinase_N"/>
</dbReference>
<dbReference type="GO" id="GO:0046872">
    <property type="term" value="F:metal ion binding"/>
    <property type="evidence" value="ECO:0007669"/>
    <property type="project" value="UniProtKB-KW"/>
</dbReference>
<keyword evidence="2" id="KW-0444">Lipid biosynthesis</keyword>
<evidence type="ECO:0000259" key="12">
    <source>
        <dbReference type="PROSITE" id="PS50146"/>
    </source>
</evidence>
<dbReference type="Proteomes" id="UP000823660">
    <property type="component" value="Unassembled WGS sequence"/>
</dbReference>
<evidence type="ECO:0000256" key="11">
    <source>
        <dbReference type="ARBA" id="ARBA00023264"/>
    </source>
</evidence>
<dbReference type="InterPro" id="IPR016064">
    <property type="entry name" value="NAD/diacylglycerol_kinase_sf"/>
</dbReference>
<dbReference type="InterPro" id="IPR005218">
    <property type="entry name" value="Diacylglycerol/lipid_kinase"/>
</dbReference>